<name>A0A3B0USN8_9ZZZZ</name>
<feature type="transmembrane region" description="Helical" evidence="1">
    <location>
        <begin position="6"/>
        <end position="26"/>
    </location>
</feature>
<gene>
    <name evidence="2" type="ORF">MNBD_CHLOROFLEXI01-3580</name>
</gene>
<dbReference type="EMBL" id="UOEU01000193">
    <property type="protein sequence ID" value="VAW31303.1"/>
    <property type="molecule type" value="Genomic_DNA"/>
</dbReference>
<sequence>MNLRFLLKMTLYSGGLIIVVLLYIIIFRPDVFWSAEDKVLQLSSWKLDDGINEAFVQLQESGTTLNNLEAVRTKQHIFQIVSLYYDANTLCVLHTVETPASNPWRKWFPAQGSESRVGQSRQMAAIELTDDVGTDYSFLGFNSSTDAVQKVAHVSCYSAPPAEAGTLYITLGDSDIAEDYVDFQIALVP</sequence>
<evidence type="ECO:0000256" key="1">
    <source>
        <dbReference type="SAM" id="Phobius"/>
    </source>
</evidence>
<organism evidence="2">
    <name type="scientific">hydrothermal vent metagenome</name>
    <dbReference type="NCBI Taxonomy" id="652676"/>
    <lineage>
        <taxon>unclassified sequences</taxon>
        <taxon>metagenomes</taxon>
        <taxon>ecological metagenomes</taxon>
    </lineage>
</organism>
<keyword evidence="1" id="KW-0472">Membrane</keyword>
<protein>
    <submittedName>
        <fullName evidence="2">Uncharacterized protein</fullName>
    </submittedName>
</protein>
<proteinExistence type="predicted"/>
<keyword evidence="1" id="KW-1133">Transmembrane helix</keyword>
<reference evidence="2" key="1">
    <citation type="submission" date="2018-06" db="EMBL/GenBank/DDBJ databases">
        <authorList>
            <person name="Zhirakovskaya E."/>
        </authorList>
    </citation>
    <scope>NUCLEOTIDE SEQUENCE</scope>
</reference>
<dbReference type="AlphaFoldDB" id="A0A3B0USN8"/>
<accession>A0A3B0USN8</accession>
<keyword evidence="1" id="KW-0812">Transmembrane</keyword>
<evidence type="ECO:0000313" key="2">
    <source>
        <dbReference type="EMBL" id="VAW31303.1"/>
    </source>
</evidence>